<feature type="region of interest" description="Disordered" evidence="1">
    <location>
        <begin position="266"/>
        <end position="311"/>
    </location>
</feature>
<feature type="compositionally biased region" description="Low complexity" evidence="1">
    <location>
        <begin position="106"/>
        <end position="115"/>
    </location>
</feature>
<dbReference type="STRING" id="2656787.A0A370TP02"/>
<feature type="compositionally biased region" description="Basic and acidic residues" evidence="1">
    <location>
        <begin position="124"/>
        <end position="137"/>
    </location>
</feature>
<evidence type="ECO:0000313" key="2">
    <source>
        <dbReference type="EMBL" id="RDL37254.1"/>
    </source>
</evidence>
<sequence>MSSFAALSTTAVDKLVDKHFDKVPDKYLYKETYDPRKLGQNRRKRSSSTSSSNSEHMADGGSRMIRMQDNESRGDVRSMDYDDGPGYQDSNHYSQGQARDQDQRYPKTAYPYYAGPTPPTAQRSFDDHHDPYDDARGRQRYPLGGELELYNDRQPSGLVRRRSFSSSPHRRYRSPEGRPHSSHRHADGTRHRHRSRHRPRDAFTTSKAGYAGGALAAVAAGWATHTALQAHGKSTGKDKNIDRVLTVVGAAVGGLAGNSLVDYLEDGNKDTRDDQERWEDKFGHGRRRDRSESRGRDRGRRRSYDDDRDYR</sequence>
<feature type="compositionally biased region" description="Basic and acidic residues" evidence="1">
    <location>
        <begin position="173"/>
        <end position="189"/>
    </location>
</feature>
<feature type="compositionally biased region" description="Basic and acidic residues" evidence="1">
    <location>
        <begin position="26"/>
        <end position="37"/>
    </location>
</feature>
<evidence type="ECO:0000256" key="1">
    <source>
        <dbReference type="SAM" id="MobiDB-lite"/>
    </source>
</evidence>
<feature type="compositionally biased region" description="Polar residues" evidence="1">
    <location>
        <begin position="88"/>
        <end position="98"/>
    </location>
</feature>
<name>A0A370TP02_9HELO</name>
<dbReference type="EMBL" id="NPIC01000003">
    <property type="protein sequence ID" value="RDL37254.1"/>
    <property type="molecule type" value="Genomic_DNA"/>
</dbReference>
<dbReference type="GeneID" id="43597536"/>
<reference evidence="2 3" key="1">
    <citation type="journal article" date="2018" name="IMA Fungus">
        <title>IMA Genome-F 9: Draft genome sequence of Annulohypoxylon stygium, Aspergillus mulundensis, Berkeleyomyces basicola (syn. Thielaviopsis basicola), Ceratocystis smalleyi, two Cercospora beticola strains, Coleophoma cylindrospora, Fusarium fracticaudum, Phialophora cf. hyalina, and Morchella septimelata.</title>
        <authorList>
            <person name="Wingfield B.D."/>
            <person name="Bills G.F."/>
            <person name="Dong Y."/>
            <person name="Huang W."/>
            <person name="Nel W.J."/>
            <person name="Swalarsk-Parry B.S."/>
            <person name="Vaghefi N."/>
            <person name="Wilken P.M."/>
            <person name="An Z."/>
            <person name="de Beer Z.W."/>
            <person name="De Vos L."/>
            <person name="Chen L."/>
            <person name="Duong T.A."/>
            <person name="Gao Y."/>
            <person name="Hammerbacher A."/>
            <person name="Kikkert J.R."/>
            <person name="Li Y."/>
            <person name="Li H."/>
            <person name="Li K."/>
            <person name="Li Q."/>
            <person name="Liu X."/>
            <person name="Ma X."/>
            <person name="Naidoo K."/>
            <person name="Pethybridge S.J."/>
            <person name="Sun J."/>
            <person name="Steenkamp E.T."/>
            <person name="van der Nest M.A."/>
            <person name="van Wyk S."/>
            <person name="Wingfield M.J."/>
            <person name="Xiong C."/>
            <person name="Yue Q."/>
            <person name="Zhang X."/>
        </authorList>
    </citation>
    <scope>NUCLEOTIDE SEQUENCE [LARGE SCALE GENOMIC DNA]</scope>
    <source>
        <strain evidence="2 3">BP 5553</strain>
    </source>
</reference>
<proteinExistence type="predicted"/>
<organism evidence="2 3">
    <name type="scientific">Venustampulla echinocandica</name>
    <dbReference type="NCBI Taxonomy" id="2656787"/>
    <lineage>
        <taxon>Eukaryota</taxon>
        <taxon>Fungi</taxon>
        <taxon>Dikarya</taxon>
        <taxon>Ascomycota</taxon>
        <taxon>Pezizomycotina</taxon>
        <taxon>Leotiomycetes</taxon>
        <taxon>Helotiales</taxon>
        <taxon>Pleuroascaceae</taxon>
        <taxon>Venustampulla</taxon>
    </lineage>
</organism>
<feature type="compositionally biased region" description="Basic residues" evidence="1">
    <location>
        <begin position="159"/>
        <end position="172"/>
    </location>
</feature>
<gene>
    <name evidence="2" type="ORF">BP5553_04687</name>
</gene>
<evidence type="ECO:0000313" key="3">
    <source>
        <dbReference type="Proteomes" id="UP000254866"/>
    </source>
</evidence>
<accession>A0A370TP02</accession>
<dbReference type="Proteomes" id="UP000254866">
    <property type="component" value="Unassembled WGS sequence"/>
</dbReference>
<dbReference type="AlphaFoldDB" id="A0A370TP02"/>
<protein>
    <submittedName>
        <fullName evidence="2">Uncharacterized protein</fullName>
    </submittedName>
</protein>
<feature type="compositionally biased region" description="Basic and acidic residues" evidence="1">
    <location>
        <begin position="66"/>
        <end position="80"/>
    </location>
</feature>
<comment type="caution">
    <text evidence="2">The sequence shown here is derived from an EMBL/GenBank/DDBJ whole genome shotgun (WGS) entry which is preliminary data.</text>
</comment>
<feature type="compositionally biased region" description="Basic residues" evidence="1">
    <location>
        <begin position="190"/>
        <end position="199"/>
    </location>
</feature>
<keyword evidence="3" id="KW-1185">Reference proteome</keyword>
<dbReference type="RefSeq" id="XP_031869910.1">
    <property type="nucleotide sequence ID" value="XM_032013310.1"/>
</dbReference>
<feature type="region of interest" description="Disordered" evidence="1">
    <location>
        <begin position="26"/>
        <end position="207"/>
    </location>
</feature>
<dbReference type="OrthoDB" id="3561227at2759"/>